<feature type="compositionally biased region" description="Low complexity" evidence="1">
    <location>
        <begin position="125"/>
        <end position="134"/>
    </location>
</feature>
<keyword evidence="2" id="KW-0812">Transmembrane</keyword>
<feature type="domain" description="LysM" evidence="4">
    <location>
        <begin position="207"/>
        <end position="261"/>
    </location>
</feature>
<gene>
    <name evidence="5" type="ORF">NCTC13336_01506</name>
</gene>
<feature type="transmembrane region" description="Helical" evidence="2">
    <location>
        <begin position="354"/>
        <end position="375"/>
    </location>
</feature>
<evidence type="ECO:0000313" key="5">
    <source>
        <dbReference type="EMBL" id="STR02629.1"/>
    </source>
</evidence>
<dbReference type="PROSITE" id="PS51782">
    <property type="entry name" value="LYSM"/>
    <property type="match status" value="1"/>
</dbReference>
<feature type="region of interest" description="Disordered" evidence="1">
    <location>
        <begin position="125"/>
        <end position="208"/>
    </location>
</feature>
<feature type="compositionally biased region" description="Basic and acidic residues" evidence="1">
    <location>
        <begin position="135"/>
        <end position="204"/>
    </location>
</feature>
<dbReference type="InterPro" id="IPR018392">
    <property type="entry name" value="LysM"/>
</dbReference>
<keyword evidence="2" id="KW-0472">Membrane</keyword>
<sequence length="388" mass="41040">MKANSKIKLIALSVSLLASSGSMAALGGLRVNSSLGEPFSATVKVTGKEAKELLKGTKPTFSDGRLKATVRKSGEDALVSLSSAAAIKDPVIVFQMSVKGQSRQYTAVIDPSSAKAKAALAAEKKGNAAQQNKAEQAKKDKAAKEEAARLEKEARAKKKEAERLEKAARAEQEKAERLEREARAKAEKAEAKAEKEQQAQDRRSGNRIYTVQPEETLFIIADKLRPDNMSADQAVRALVKANPKKLGGNPNRLFAGVTLNLPAGFKTQSESSSGTAAGADKMPAPAEERPAADTETSGSAQENATPQTDGTEEGQDGAEQQPASVETEPAPPAQIAPQAQQPAEADEEESDGSLWKWLLAGGLALTIAFLVFKLVREGRFGRKAAPAA</sequence>
<evidence type="ECO:0000256" key="2">
    <source>
        <dbReference type="SAM" id="Phobius"/>
    </source>
</evidence>
<organism evidence="5 6">
    <name type="scientific">Kingella potus</name>
    <dbReference type="NCBI Taxonomy" id="265175"/>
    <lineage>
        <taxon>Bacteria</taxon>
        <taxon>Pseudomonadati</taxon>
        <taxon>Pseudomonadota</taxon>
        <taxon>Betaproteobacteria</taxon>
        <taxon>Neisseriales</taxon>
        <taxon>Neisseriaceae</taxon>
        <taxon>Kingella</taxon>
    </lineage>
</organism>
<feature type="region of interest" description="Disordered" evidence="1">
    <location>
        <begin position="265"/>
        <end position="352"/>
    </location>
</feature>
<dbReference type="RefSeq" id="WP_147286608.1">
    <property type="nucleotide sequence ID" value="NZ_UGJJ01000002.1"/>
</dbReference>
<dbReference type="OrthoDB" id="5298707at2"/>
<feature type="chain" id="PRO_5016656351" evidence="3">
    <location>
        <begin position="25"/>
        <end position="388"/>
    </location>
</feature>
<accession>A0A377R2Z6</accession>
<evidence type="ECO:0000313" key="6">
    <source>
        <dbReference type="Proteomes" id="UP000254293"/>
    </source>
</evidence>
<keyword evidence="6" id="KW-1185">Reference proteome</keyword>
<dbReference type="EMBL" id="UGJJ01000002">
    <property type="protein sequence ID" value="STR02629.1"/>
    <property type="molecule type" value="Genomic_DNA"/>
</dbReference>
<dbReference type="AlphaFoldDB" id="A0A377R2Z6"/>
<dbReference type="Gene3D" id="3.10.350.10">
    <property type="entry name" value="LysM domain"/>
    <property type="match status" value="1"/>
</dbReference>
<protein>
    <submittedName>
        <fullName evidence="5">Tfp pilus assembly protein FimV</fullName>
    </submittedName>
</protein>
<dbReference type="SMART" id="SM00257">
    <property type="entry name" value="LysM"/>
    <property type="match status" value="1"/>
</dbReference>
<feature type="compositionally biased region" description="Polar residues" evidence="1">
    <location>
        <begin position="294"/>
        <end position="309"/>
    </location>
</feature>
<evidence type="ECO:0000256" key="3">
    <source>
        <dbReference type="SAM" id="SignalP"/>
    </source>
</evidence>
<keyword evidence="3" id="KW-0732">Signal</keyword>
<dbReference type="Proteomes" id="UP000254293">
    <property type="component" value="Unassembled WGS sequence"/>
</dbReference>
<keyword evidence="2" id="KW-1133">Transmembrane helix</keyword>
<dbReference type="CDD" id="cd00118">
    <property type="entry name" value="LysM"/>
    <property type="match status" value="1"/>
</dbReference>
<name>A0A377R2Z6_9NEIS</name>
<feature type="compositionally biased region" description="Polar residues" evidence="1">
    <location>
        <begin position="266"/>
        <end position="275"/>
    </location>
</feature>
<evidence type="ECO:0000259" key="4">
    <source>
        <dbReference type="PROSITE" id="PS51782"/>
    </source>
</evidence>
<dbReference type="InterPro" id="IPR036779">
    <property type="entry name" value="LysM_dom_sf"/>
</dbReference>
<proteinExistence type="predicted"/>
<reference evidence="5 6" key="1">
    <citation type="submission" date="2018-06" db="EMBL/GenBank/DDBJ databases">
        <authorList>
            <consortium name="Pathogen Informatics"/>
            <person name="Doyle S."/>
        </authorList>
    </citation>
    <scope>NUCLEOTIDE SEQUENCE [LARGE SCALE GENOMIC DNA]</scope>
    <source>
        <strain evidence="5 6">NCTC13336</strain>
    </source>
</reference>
<evidence type="ECO:0000256" key="1">
    <source>
        <dbReference type="SAM" id="MobiDB-lite"/>
    </source>
</evidence>
<feature type="signal peptide" evidence="3">
    <location>
        <begin position="1"/>
        <end position="24"/>
    </location>
</feature>